<keyword evidence="9" id="KW-0804">Transcription</keyword>
<accession>A0ABU9XQH2</accession>
<keyword evidence="3" id="KW-0808">Transferase</keyword>
<dbReference type="InterPro" id="IPR002694">
    <property type="entry name" value="Znf_CHC2"/>
</dbReference>
<keyword evidence="4" id="KW-0548">Nucleotidyltransferase</keyword>
<evidence type="ECO:0000256" key="9">
    <source>
        <dbReference type="ARBA" id="ARBA00023163"/>
    </source>
</evidence>
<organism evidence="11 12">
    <name type="scientific">Sphingomonas qilianensis</name>
    <dbReference type="NCBI Taxonomy" id="1736690"/>
    <lineage>
        <taxon>Bacteria</taxon>
        <taxon>Pseudomonadati</taxon>
        <taxon>Pseudomonadota</taxon>
        <taxon>Alphaproteobacteria</taxon>
        <taxon>Sphingomonadales</taxon>
        <taxon>Sphingomonadaceae</taxon>
        <taxon>Sphingomonas</taxon>
    </lineage>
</organism>
<dbReference type="Gene3D" id="3.90.580.10">
    <property type="entry name" value="Zinc finger, CHC2-type domain"/>
    <property type="match status" value="1"/>
</dbReference>
<dbReference type="Gene3D" id="3.40.1360.10">
    <property type="match status" value="1"/>
</dbReference>
<dbReference type="InterPro" id="IPR055570">
    <property type="entry name" value="DUF7146"/>
</dbReference>
<keyword evidence="6" id="KW-0479">Metal-binding</keyword>
<evidence type="ECO:0000256" key="1">
    <source>
        <dbReference type="ARBA" id="ARBA00022478"/>
    </source>
</evidence>
<keyword evidence="12" id="KW-1185">Reference proteome</keyword>
<dbReference type="CDD" id="cd01029">
    <property type="entry name" value="TOPRIM_primases"/>
    <property type="match status" value="1"/>
</dbReference>
<dbReference type="Pfam" id="PF23639">
    <property type="entry name" value="DUF7146"/>
    <property type="match status" value="1"/>
</dbReference>
<evidence type="ECO:0000256" key="5">
    <source>
        <dbReference type="ARBA" id="ARBA00022705"/>
    </source>
</evidence>
<evidence type="ECO:0000256" key="3">
    <source>
        <dbReference type="ARBA" id="ARBA00022679"/>
    </source>
</evidence>
<keyword evidence="2" id="KW-0639">Primosome</keyword>
<dbReference type="PANTHER" id="PTHR30313">
    <property type="entry name" value="DNA PRIMASE"/>
    <property type="match status" value="1"/>
</dbReference>
<dbReference type="InterPro" id="IPR006171">
    <property type="entry name" value="TOPRIM_dom"/>
</dbReference>
<dbReference type="InterPro" id="IPR034154">
    <property type="entry name" value="TOPRIM_DnaG/twinkle"/>
</dbReference>
<evidence type="ECO:0000313" key="12">
    <source>
        <dbReference type="Proteomes" id="UP001404104"/>
    </source>
</evidence>
<dbReference type="EMBL" id="JBDIMF010000002">
    <property type="protein sequence ID" value="MEN2786074.1"/>
    <property type="molecule type" value="Genomic_DNA"/>
</dbReference>
<sequence length="340" mass="36409">MLMDPYAAYGRTNERNRVTDLPRICADIRNRFPVSGVAAQAGVKLQRAGREWKGCCPFHPDKSPSFTIHADDRRFQCFGCGAEGDVLDFVQRAYNVKLLPAIEMLDGGALRELEQQRAPAKPKTDMRPIAQRIVRDSVPIKGTPAEVYLRWRGITIDLPHTLRFAHLPPPKIEGNGVLAANGSGLLPTLVAIVTDPSGELVGLQRTYLTQDGRKAATTDPKGKVKYSLGNVIGGAIQIGPPAASMIVCEGLEDGLTLAQGLGRSVWVAAGTSMLPQMVFPELVRAVVIGADGDSSGKVAADKAAAAFTGRGLAVRIMLPKPPHKDFNAELMAANDGVNRS</sequence>
<evidence type="ECO:0000259" key="10">
    <source>
        <dbReference type="SMART" id="SM00400"/>
    </source>
</evidence>
<gene>
    <name evidence="11" type="ORF">ABC969_06510</name>
</gene>
<name>A0ABU9XQH2_9SPHN</name>
<evidence type="ECO:0000256" key="2">
    <source>
        <dbReference type="ARBA" id="ARBA00022515"/>
    </source>
</evidence>
<dbReference type="PANTHER" id="PTHR30313:SF2">
    <property type="entry name" value="DNA PRIMASE"/>
    <property type="match status" value="1"/>
</dbReference>
<evidence type="ECO:0000256" key="7">
    <source>
        <dbReference type="ARBA" id="ARBA00022771"/>
    </source>
</evidence>
<keyword evidence="7" id="KW-0863">Zinc-finger</keyword>
<evidence type="ECO:0000256" key="4">
    <source>
        <dbReference type="ARBA" id="ARBA00022695"/>
    </source>
</evidence>
<protein>
    <submittedName>
        <fullName evidence="11">CHC2 zinc finger domain-containing protein</fullName>
    </submittedName>
</protein>
<dbReference type="RefSeq" id="WP_345863870.1">
    <property type="nucleotide sequence ID" value="NZ_JBDIMF010000002.1"/>
</dbReference>
<dbReference type="InterPro" id="IPR036977">
    <property type="entry name" value="DNA_primase_Znf_CHC2"/>
</dbReference>
<feature type="domain" description="Zinc finger CHC2-type" evidence="10">
    <location>
        <begin position="52"/>
        <end position="106"/>
    </location>
</feature>
<proteinExistence type="predicted"/>
<evidence type="ECO:0000256" key="8">
    <source>
        <dbReference type="ARBA" id="ARBA00022833"/>
    </source>
</evidence>
<dbReference type="SUPFAM" id="SSF57783">
    <property type="entry name" value="Zinc beta-ribbon"/>
    <property type="match status" value="1"/>
</dbReference>
<dbReference type="InterPro" id="IPR050219">
    <property type="entry name" value="DnaG_primase"/>
</dbReference>
<dbReference type="SMART" id="SM00400">
    <property type="entry name" value="ZnF_CHCC"/>
    <property type="match status" value="1"/>
</dbReference>
<keyword evidence="5" id="KW-0235">DNA replication</keyword>
<keyword evidence="1" id="KW-0240">DNA-directed RNA polymerase</keyword>
<evidence type="ECO:0000313" key="11">
    <source>
        <dbReference type="EMBL" id="MEN2786074.1"/>
    </source>
</evidence>
<dbReference type="Pfam" id="PF01807">
    <property type="entry name" value="Zn_ribbon_DnaG"/>
    <property type="match status" value="1"/>
</dbReference>
<evidence type="ECO:0000256" key="6">
    <source>
        <dbReference type="ARBA" id="ARBA00022723"/>
    </source>
</evidence>
<reference evidence="11 12" key="1">
    <citation type="submission" date="2024-05" db="EMBL/GenBank/DDBJ databases">
        <authorList>
            <person name="Liu Q."/>
            <person name="Xin Y.-H."/>
        </authorList>
    </citation>
    <scope>NUCLEOTIDE SEQUENCE [LARGE SCALE GENOMIC DNA]</scope>
    <source>
        <strain evidence="11 12">CGMCC 1.15349</strain>
    </source>
</reference>
<comment type="caution">
    <text evidence="11">The sequence shown here is derived from an EMBL/GenBank/DDBJ whole genome shotgun (WGS) entry which is preliminary data.</text>
</comment>
<keyword evidence="8" id="KW-0862">Zinc</keyword>
<dbReference type="Pfam" id="PF13362">
    <property type="entry name" value="Toprim_3"/>
    <property type="match status" value="1"/>
</dbReference>
<dbReference type="Proteomes" id="UP001404104">
    <property type="component" value="Unassembled WGS sequence"/>
</dbReference>